<name>A0ABV8S5R4_9BACL</name>
<comment type="similarity">
    <text evidence="7">Belongs to the gamma-glutamyl phosphate reductase family.</text>
</comment>
<dbReference type="InterPro" id="IPR016162">
    <property type="entry name" value="Ald_DH_N"/>
</dbReference>
<keyword evidence="7" id="KW-0963">Cytoplasm</keyword>
<dbReference type="InterPro" id="IPR020593">
    <property type="entry name" value="G-glutamylP_reductase_CS"/>
</dbReference>
<feature type="domain" description="Aldehyde dehydrogenase" evidence="8">
    <location>
        <begin position="9"/>
        <end position="303"/>
    </location>
</feature>
<evidence type="ECO:0000313" key="10">
    <source>
        <dbReference type="Proteomes" id="UP001595755"/>
    </source>
</evidence>
<evidence type="ECO:0000256" key="2">
    <source>
        <dbReference type="ARBA" id="ARBA00022605"/>
    </source>
</evidence>
<dbReference type="CDD" id="cd07079">
    <property type="entry name" value="ALDH_F18-19_ProA-GPR"/>
    <property type="match status" value="1"/>
</dbReference>
<dbReference type="Proteomes" id="UP001595755">
    <property type="component" value="Unassembled WGS sequence"/>
</dbReference>
<evidence type="ECO:0000256" key="5">
    <source>
        <dbReference type="ARBA" id="ARBA00023002"/>
    </source>
</evidence>
<dbReference type="Pfam" id="PF00171">
    <property type="entry name" value="Aldedh"/>
    <property type="match status" value="1"/>
</dbReference>
<dbReference type="InterPro" id="IPR015590">
    <property type="entry name" value="Aldehyde_DH_dom"/>
</dbReference>
<evidence type="ECO:0000256" key="1">
    <source>
        <dbReference type="ARBA" id="ARBA00004985"/>
    </source>
</evidence>
<reference evidence="10" key="1">
    <citation type="journal article" date="2019" name="Int. J. Syst. Evol. Microbiol.">
        <title>The Global Catalogue of Microorganisms (GCM) 10K type strain sequencing project: providing services to taxonomists for standard genome sequencing and annotation.</title>
        <authorList>
            <consortium name="The Broad Institute Genomics Platform"/>
            <consortium name="The Broad Institute Genome Sequencing Center for Infectious Disease"/>
            <person name="Wu L."/>
            <person name="Ma J."/>
        </authorList>
    </citation>
    <scope>NUCLEOTIDE SEQUENCE [LARGE SCALE GENOMIC DNA]</scope>
    <source>
        <strain evidence="10">CGMCC 4.1641</strain>
    </source>
</reference>
<accession>A0ABV8S5R4</accession>
<evidence type="ECO:0000256" key="3">
    <source>
        <dbReference type="ARBA" id="ARBA00022650"/>
    </source>
</evidence>
<keyword evidence="2 7" id="KW-0028">Amino-acid biosynthesis</keyword>
<dbReference type="PIRSF" id="PIRSF000151">
    <property type="entry name" value="GPR"/>
    <property type="match status" value="1"/>
</dbReference>
<dbReference type="SUPFAM" id="SSF53720">
    <property type="entry name" value="ALDH-like"/>
    <property type="match status" value="1"/>
</dbReference>
<comment type="subcellular location">
    <subcellularLocation>
        <location evidence="7">Cytoplasm</location>
    </subcellularLocation>
</comment>
<dbReference type="InterPro" id="IPR016163">
    <property type="entry name" value="Ald_DH_C"/>
</dbReference>
<keyword evidence="4 7" id="KW-0521">NADP</keyword>
<comment type="function">
    <text evidence="7">Catalyzes the NADPH-dependent reduction of L-glutamate 5-phosphate into L-glutamate 5-semialdehyde and phosphate. The product spontaneously undergoes cyclization to form 1-pyrroline-5-carboxylate.</text>
</comment>
<dbReference type="InterPro" id="IPR000965">
    <property type="entry name" value="GPR_dom"/>
</dbReference>
<proteinExistence type="inferred from homology"/>
<dbReference type="InterPro" id="IPR012134">
    <property type="entry name" value="Glu-5-SA_DH"/>
</dbReference>
<dbReference type="InterPro" id="IPR016161">
    <property type="entry name" value="Ald_DH/histidinol_DH"/>
</dbReference>
<dbReference type="EC" id="1.2.1.41" evidence="7"/>
<evidence type="ECO:0000259" key="8">
    <source>
        <dbReference type="Pfam" id="PF00171"/>
    </source>
</evidence>
<dbReference type="Gene3D" id="3.40.605.10">
    <property type="entry name" value="Aldehyde Dehydrogenase, Chain A, domain 1"/>
    <property type="match status" value="1"/>
</dbReference>
<keyword evidence="5 7" id="KW-0560">Oxidoreductase</keyword>
<sequence length="415" mass="44652">MSEVVLKSQAAKATTGALNKLTTAQKDAALLRVADALVAAQERLLAANEEDIIRGRQQGTSESLLDRLKLTPERLEAIANGVREVVALPDPVGETLAAFTRPNGLSIEQRRVPIGVIGMIYEARPNVTVDAASLCLKTGNAVVLRGGSAALSSNRAIVAVMREALSGSDMPEDALQLIEDSDRKSVDEMLKLNGLLDVIIPRGGASLIRNVVQNATVPVIETGAGICHTFADESADYAMTEAIALNAKVQRPSVCNSMETLLVHEAFAKQHLAALAERFREANVTLRGCDSSRRLAPWIESASDEDYATEYNDYILNIKVVQNVDEALNHISRFGTQHSECIVTENAGNAERFLQEVDAAAVYHNASTRFTDGFEFGFGAEIGISTQKLHARGPMGLPALTTTKYRIVGSGQIRT</sequence>
<organism evidence="9 10">
    <name type="scientific">Cohnella boryungensis</name>
    <dbReference type="NCBI Taxonomy" id="768479"/>
    <lineage>
        <taxon>Bacteria</taxon>
        <taxon>Bacillati</taxon>
        <taxon>Bacillota</taxon>
        <taxon>Bacilli</taxon>
        <taxon>Bacillales</taxon>
        <taxon>Paenibacillaceae</taxon>
        <taxon>Cohnella</taxon>
    </lineage>
</organism>
<keyword evidence="3 7" id="KW-0641">Proline biosynthesis</keyword>
<dbReference type="NCBIfam" id="TIGR00407">
    <property type="entry name" value="proA"/>
    <property type="match status" value="1"/>
</dbReference>
<evidence type="ECO:0000313" key="9">
    <source>
        <dbReference type="EMBL" id="MFC4302896.1"/>
    </source>
</evidence>
<dbReference type="PANTHER" id="PTHR11063:SF8">
    <property type="entry name" value="DELTA-1-PYRROLINE-5-CARBOXYLATE SYNTHASE"/>
    <property type="match status" value="1"/>
</dbReference>
<dbReference type="PROSITE" id="PS01223">
    <property type="entry name" value="PROA"/>
    <property type="match status" value="1"/>
</dbReference>
<evidence type="ECO:0000256" key="7">
    <source>
        <dbReference type="HAMAP-Rule" id="MF_00412"/>
    </source>
</evidence>
<evidence type="ECO:0000256" key="6">
    <source>
        <dbReference type="ARBA" id="ARBA00049024"/>
    </source>
</evidence>
<protein>
    <recommendedName>
        <fullName evidence="7">Gamma-glutamyl phosphate reductase</fullName>
        <shortName evidence="7">GPR</shortName>
        <ecNumber evidence="7">1.2.1.41</ecNumber>
    </recommendedName>
    <alternativeName>
        <fullName evidence="7">Glutamate-5-semialdehyde dehydrogenase</fullName>
    </alternativeName>
    <alternativeName>
        <fullName evidence="7">Glutamyl-gamma-semialdehyde dehydrogenase</fullName>
        <shortName evidence="7">GSA dehydrogenase</shortName>
    </alternativeName>
</protein>
<dbReference type="NCBIfam" id="NF001221">
    <property type="entry name" value="PRK00197.1"/>
    <property type="match status" value="1"/>
</dbReference>
<dbReference type="Gene3D" id="3.40.309.10">
    <property type="entry name" value="Aldehyde Dehydrogenase, Chain A, domain 2"/>
    <property type="match status" value="1"/>
</dbReference>
<dbReference type="EMBL" id="JBHSED010000005">
    <property type="protein sequence ID" value="MFC4302896.1"/>
    <property type="molecule type" value="Genomic_DNA"/>
</dbReference>
<evidence type="ECO:0000256" key="4">
    <source>
        <dbReference type="ARBA" id="ARBA00022857"/>
    </source>
</evidence>
<comment type="catalytic activity">
    <reaction evidence="6 7">
        <text>L-glutamate 5-semialdehyde + phosphate + NADP(+) = L-glutamyl 5-phosphate + NADPH + H(+)</text>
        <dbReference type="Rhea" id="RHEA:19541"/>
        <dbReference type="ChEBI" id="CHEBI:15378"/>
        <dbReference type="ChEBI" id="CHEBI:43474"/>
        <dbReference type="ChEBI" id="CHEBI:57783"/>
        <dbReference type="ChEBI" id="CHEBI:58066"/>
        <dbReference type="ChEBI" id="CHEBI:58274"/>
        <dbReference type="ChEBI" id="CHEBI:58349"/>
        <dbReference type="EC" id="1.2.1.41"/>
    </reaction>
</comment>
<gene>
    <name evidence="7" type="primary">proA</name>
    <name evidence="9" type="ORF">ACFO1S_05485</name>
</gene>
<keyword evidence="10" id="KW-1185">Reference proteome</keyword>
<dbReference type="PANTHER" id="PTHR11063">
    <property type="entry name" value="GLUTAMATE SEMIALDEHYDE DEHYDROGENASE"/>
    <property type="match status" value="1"/>
</dbReference>
<dbReference type="HAMAP" id="MF_00412">
    <property type="entry name" value="ProA"/>
    <property type="match status" value="1"/>
</dbReference>
<dbReference type="GO" id="GO:0004350">
    <property type="term" value="F:glutamate-5-semialdehyde dehydrogenase activity"/>
    <property type="evidence" value="ECO:0007669"/>
    <property type="project" value="UniProtKB-EC"/>
</dbReference>
<comment type="pathway">
    <text evidence="1 7">Amino-acid biosynthesis; L-proline biosynthesis; L-glutamate 5-semialdehyde from L-glutamate: step 2/2.</text>
</comment>
<comment type="caution">
    <text evidence="9">The sequence shown here is derived from an EMBL/GenBank/DDBJ whole genome shotgun (WGS) entry which is preliminary data.</text>
</comment>
<dbReference type="RefSeq" id="WP_204603244.1">
    <property type="nucleotide sequence ID" value="NZ_JBHSED010000005.1"/>
</dbReference>